<dbReference type="SUPFAM" id="SSF55681">
    <property type="entry name" value="Class II aaRS and biotin synthetases"/>
    <property type="match status" value="1"/>
</dbReference>
<dbReference type="Proteomes" id="UP000007054">
    <property type="component" value="Chromosome"/>
</dbReference>
<evidence type="ECO:0000256" key="1">
    <source>
        <dbReference type="ARBA" id="ARBA00004496"/>
    </source>
</evidence>
<comment type="function">
    <text evidence="8 9">Required for the first step of histidine biosynthesis. May allow the feedback regulation of ATP phosphoribosyltransferase activity by histidine.</text>
</comment>
<keyword evidence="12" id="KW-0328">Glycosyltransferase</keyword>
<dbReference type="GO" id="GO:0006427">
    <property type="term" value="P:histidyl-tRNA aminoacylation"/>
    <property type="evidence" value="ECO:0007669"/>
    <property type="project" value="TreeGrafter"/>
</dbReference>
<evidence type="ECO:0000313" key="12">
    <source>
        <dbReference type="EMBL" id="CBL18002.1"/>
    </source>
</evidence>
<dbReference type="CDD" id="cd00773">
    <property type="entry name" value="HisRS-like_core"/>
    <property type="match status" value="1"/>
</dbReference>
<dbReference type="HOGENOM" id="CLU_025113_0_2_9"/>
<evidence type="ECO:0000256" key="3">
    <source>
        <dbReference type="ARBA" id="ARBA00005539"/>
    </source>
</evidence>
<evidence type="ECO:0000256" key="7">
    <source>
        <dbReference type="ARBA" id="ARBA00023102"/>
    </source>
</evidence>
<dbReference type="InterPro" id="IPR041715">
    <property type="entry name" value="HisRS-like_core"/>
</dbReference>
<gene>
    <name evidence="9" type="primary">hisZ</name>
    <name evidence="12" type="ordered locus">RUM_19670</name>
</gene>
<proteinExistence type="inferred from homology"/>
<reference evidence="12" key="1">
    <citation type="submission" date="2010-03" db="EMBL/GenBank/DDBJ databases">
        <title>The genome sequence of Ruminococcus sp. 18P13.</title>
        <authorList>
            <consortium name="metaHIT consortium -- http://www.metahit.eu/"/>
            <person name="Pajon A."/>
            <person name="Turner K."/>
            <person name="Parkhill J."/>
            <person name="Bernalier A."/>
        </authorList>
    </citation>
    <scope>NUCLEOTIDE SEQUENCE [LARGE SCALE GENOMIC DNA]</scope>
    <source>
        <strain evidence="12">Type strain: 18P13</strain>
    </source>
</reference>
<evidence type="ECO:0000313" key="13">
    <source>
        <dbReference type="Proteomes" id="UP000007054"/>
    </source>
</evidence>
<evidence type="ECO:0000256" key="8">
    <source>
        <dbReference type="ARBA" id="ARBA00025246"/>
    </source>
</evidence>
<dbReference type="BioCyc" id="RCHA213810:RUM_RS09545-MONOMER"/>
<dbReference type="KEGG" id="rch:RUM_19670"/>
<dbReference type="GO" id="GO:0140096">
    <property type="term" value="F:catalytic activity, acting on a protein"/>
    <property type="evidence" value="ECO:0007669"/>
    <property type="project" value="UniProtKB-ARBA"/>
</dbReference>
<comment type="subcellular location">
    <subcellularLocation>
        <location evidence="1 9">Cytoplasm</location>
    </subcellularLocation>
</comment>
<dbReference type="GO" id="GO:0000105">
    <property type="term" value="P:L-histidine biosynthetic process"/>
    <property type="evidence" value="ECO:0007669"/>
    <property type="project" value="UniProtKB-UniRule"/>
</dbReference>
<evidence type="ECO:0000259" key="11">
    <source>
        <dbReference type="PROSITE" id="PS50862"/>
    </source>
</evidence>
<evidence type="ECO:0000256" key="6">
    <source>
        <dbReference type="ARBA" id="ARBA00022605"/>
    </source>
</evidence>
<dbReference type="NCBIfam" id="TIGR00443">
    <property type="entry name" value="hisZ_biosyn_reg"/>
    <property type="match status" value="1"/>
</dbReference>
<feature type="binding site" evidence="10">
    <location>
        <position position="140"/>
    </location>
    <ligand>
        <name>L-histidine</name>
        <dbReference type="ChEBI" id="CHEBI:57595"/>
    </ligand>
</feature>
<evidence type="ECO:0000256" key="5">
    <source>
        <dbReference type="ARBA" id="ARBA00022490"/>
    </source>
</evidence>
<dbReference type="Gene3D" id="3.30.930.10">
    <property type="entry name" value="Bira Bifunctional Protein, Domain 2"/>
    <property type="match status" value="1"/>
</dbReference>
<sequence length="410" mass="45966">MKGVRQQPQAAMRYYDLITPEGTKDYLFTECAQRRSVEHRIEQIFRSRGFSEVITPVLEFFDVFSHKSAYFPQEQMYKFADSKGRLLVIRPDSTMPIARVVATRLKDAPLPLRLYYNQCVYANTPQLKGRSDQVAQTGIELIGSDSKLADLEVISTALEVLEACAYDTFSLELGDIAVFKELMNQLHTDEETQEQIRSLIEFKNYPALNDLLDTIGDSETVRAVKMLPRLFGGEEVFEKAARYFKGEKMQAILDNLRSVYEDAVRLCENGKVTIDLGMVNRTDYYTGIIIKGYLSGYGDEVLSGGRYDKLIAEFGYDVPATGFAVHVDAISQVYAKHDPQVPVHSDVLIFAGEGCAAQAICRAKKLRAEGLIVELAMQDTVEDARAYARQRGIAKLVIINDEAATEIISG</sequence>
<keyword evidence="12" id="KW-0808">Transferase</keyword>
<comment type="miscellaneous">
    <text evidence="9">This function is generally fulfilled by the C-terminal part of HisG, which is missing in some bacteria such as this one.</text>
</comment>
<comment type="subunit">
    <text evidence="9">Heteromultimer composed of HisG and HisZ subunits.</text>
</comment>
<keyword evidence="13" id="KW-1185">Reference proteome</keyword>
<dbReference type="HAMAP" id="MF_00125">
    <property type="entry name" value="HisZ"/>
    <property type="match status" value="1"/>
</dbReference>
<dbReference type="UniPathway" id="UPA00031">
    <property type="reaction ID" value="UER00006"/>
</dbReference>
<feature type="domain" description="Aminoacyl-transfer RNA synthetases class-II family profile" evidence="11">
    <location>
        <begin position="34"/>
        <end position="115"/>
    </location>
</feature>
<keyword evidence="5 9" id="KW-0963">Cytoplasm</keyword>
<reference evidence="12" key="2">
    <citation type="submission" date="2010-03" db="EMBL/GenBank/DDBJ databases">
        <authorList>
            <person name="Pajon A."/>
        </authorList>
    </citation>
    <scope>NUCLEOTIDE SEQUENCE</scope>
    <source>
        <strain evidence="12">Type strain: 18P13</strain>
    </source>
</reference>
<evidence type="ECO:0000256" key="9">
    <source>
        <dbReference type="HAMAP-Rule" id="MF_00125"/>
    </source>
</evidence>
<organism evidence="12 13">
    <name type="scientific">Ruminococcus champanellensis (strain DSM 18848 / JCM 17042 / KCTC 15320 / 18P13)</name>
    <dbReference type="NCBI Taxonomy" id="213810"/>
    <lineage>
        <taxon>Bacteria</taxon>
        <taxon>Bacillati</taxon>
        <taxon>Bacillota</taxon>
        <taxon>Clostridia</taxon>
        <taxon>Eubacteriales</taxon>
        <taxon>Oscillospiraceae</taxon>
        <taxon>Ruminococcus</taxon>
    </lineage>
</organism>
<evidence type="ECO:0000256" key="4">
    <source>
        <dbReference type="ARBA" id="ARBA00020397"/>
    </source>
</evidence>
<dbReference type="Pfam" id="PF13393">
    <property type="entry name" value="tRNA-synt_His"/>
    <property type="match status" value="1"/>
</dbReference>
<feature type="binding site" evidence="10">
    <location>
        <begin position="92"/>
        <end position="94"/>
    </location>
    <ligand>
        <name>L-histidine</name>
        <dbReference type="ChEBI" id="CHEBI:57595"/>
    </ligand>
</feature>
<dbReference type="PROSITE" id="PS50862">
    <property type="entry name" value="AA_TRNA_LIGASE_II"/>
    <property type="match status" value="1"/>
</dbReference>
<keyword evidence="7 9" id="KW-0368">Histidine biosynthesis</keyword>
<feature type="binding site" evidence="10">
    <location>
        <position position="136"/>
    </location>
    <ligand>
        <name>L-histidine</name>
        <dbReference type="ChEBI" id="CHEBI:57595"/>
    </ligand>
</feature>
<dbReference type="AlphaFoldDB" id="D4LEF7"/>
<feature type="binding site" evidence="10">
    <location>
        <begin position="284"/>
        <end position="285"/>
    </location>
    <ligand>
        <name>L-histidine</name>
        <dbReference type="ChEBI" id="CHEBI:57595"/>
    </ligand>
</feature>
<dbReference type="GO" id="GO:0004821">
    <property type="term" value="F:histidine-tRNA ligase activity"/>
    <property type="evidence" value="ECO:0007669"/>
    <property type="project" value="TreeGrafter"/>
</dbReference>
<dbReference type="GO" id="GO:0016757">
    <property type="term" value="F:glycosyltransferase activity"/>
    <property type="evidence" value="ECO:0007669"/>
    <property type="project" value="UniProtKB-KW"/>
</dbReference>
<evidence type="ECO:0000256" key="2">
    <source>
        <dbReference type="ARBA" id="ARBA00004667"/>
    </source>
</evidence>
<comment type="pathway">
    <text evidence="2 9">Amino-acid biosynthesis; L-histidine biosynthesis; L-histidine from 5-phospho-alpha-D-ribose 1-diphosphate: step 1/9.</text>
</comment>
<accession>D4LEF7</accession>
<keyword evidence="6 9" id="KW-0028">Amino-acid biosynthesis</keyword>
<dbReference type="PANTHER" id="PTHR43707:SF6">
    <property type="entry name" value="ATP PHOSPHORIBOSYLTRANSFERASE REGULATORY SUBUNIT"/>
    <property type="match status" value="1"/>
</dbReference>
<evidence type="ECO:0000256" key="10">
    <source>
        <dbReference type="PIRSR" id="PIRSR001549-1"/>
    </source>
</evidence>
<dbReference type="EMBL" id="FP929052">
    <property type="protein sequence ID" value="CBL18002.1"/>
    <property type="molecule type" value="Genomic_DNA"/>
</dbReference>
<name>D4LEF7_RUMC1</name>
<dbReference type="STRING" id="213810.RUM_19670"/>
<dbReference type="PIRSF" id="PIRSF001549">
    <property type="entry name" value="His-tRNA_synth"/>
    <property type="match status" value="1"/>
</dbReference>
<dbReference type="InterPro" id="IPR004517">
    <property type="entry name" value="HisZ"/>
</dbReference>
<dbReference type="InterPro" id="IPR045864">
    <property type="entry name" value="aa-tRNA-synth_II/BPL/LPL"/>
</dbReference>
<dbReference type="InterPro" id="IPR004516">
    <property type="entry name" value="HisRS/HisZ"/>
</dbReference>
<dbReference type="GO" id="GO:0005737">
    <property type="term" value="C:cytoplasm"/>
    <property type="evidence" value="ECO:0007669"/>
    <property type="project" value="UniProtKB-SubCell"/>
</dbReference>
<protein>
    <recommendedName>
        <fullName evidence="4 9">ATP phosphoribosyltransferase regulatory subunit</fullName>
    </recommendedName>
</protein>
<dbReference type="PANTHER" id="PTHR43707">
    <property type="entry name" value="HISTIDYL-TRNA SYNTHETASE"/>
    <property type="match status" value="1"/>
</dbReference>
<dbReference type="PATRIC" id="fig|213810.4.peg.1866"/>
<comment type="similarity">
    <text evidence="3 9">Belongs to the class-II aminoacyl-tRNA synthetase family. HisZ subfamily.</text>
</comment>
<dbReference type="InterPro" id="IPR006195">
    <property type="entry name" value="aa-tRNA-synth_II"/>
</dbReference>